<name>A0A1Y1XDT7_9FUNG</name>
<sequence length="285" mass="33159">MNDMKNNQMEPQIESKENFEITTDQIEKQDNMEIITKKQIEKQNNMEIIIKDQMEKQNNMEIITNQMEKQNNMKIPTSKKTIYEIIESKEIINLTNSNSNPNPNINESTITTTTTTTTEIPKKNQTIYQMLQSKENKEMIIEDALKMANSAINHLNKAIDYLESASNYGVWDLFGGGCLVSWTKHDKINNAYNEIVGANQYIKKLQKFKGLTRNIKEVIPIEIDERLVYRDICKNNICSDIEVQEKISETKKSCVETIYKLKSIINSFKRSMEKQQQQQQQGLNN</sequence>
<dbReference type="EMBL" id="MCFG01000062">
    <property type="protein sequence ID" value="ORX83941.1"/>
    <property type="molecule type" value="Genomic_DNA"/>
</dbReference>
<dbReference type="AlphaFoldDB" id="A0A1Y1XDT7"/>
<organism evidence="1 2">
    <name type="scientific">Anaeromyces robustus</name>
    <dbReference type="NCBI Taxonomy" id="1754192"/>
    <lineage>
        <taxon>Eukaryota</taxon>
        <taxon>Fungi</taxon>
        <taxon>Fungi incertae sedis</taxon>
        <taxon>Chytridiomycota</taxon>
        <taxon>Chytridiomycota incertae sedis</taxon>
        <taxon>Neocallimastigomycetes</taxon>
        <taxon>Neocallimastigales</taxon>
        <taxon>Neocallimastigaceae</taxon>
        <taxon>Anaeromyces</taxon>
    </lineage>
</organism>
<gene>
    <name evidence="1" type="ORF">BCR32DRAFT_242991</name>
</gene>
<accession>A0A1Y1XDT7</accession>
<evidence type="ECO:0000313" key="2">
    <source>
        <dbReference type="Proteomes" id="UP000193944"/>
    </source>
</evidence>
<proteinExistence type="predicted"/>
<protein>
    <submittedName>
        <fullName evidence="1">Uncharacterized protein</fullName>
    </submittedName>
</protein>
<keyword evidence="2" id="KW-1185">Reference proteome</keyword>
<evidence type="ECO:0000313" key="1">
    <source>
        <dbReference type="EMBL" id="ORX83941.1"/>
    </source>
</evidence>
<reference evidence="1 2" key="2">
    <citation type="submission" date="2016-08" db="EMBL/GenBank/DDBJ databases">
        <title>Pervasive Adenine N6-methylation of Active Genes in Fungi.</title>
        <authorList>
            <consortium name="DOE Joint Genome Institute"/>
            <person name="Mondo S.J."/>
            <person name="Dannebaum R.O."/>
            <person name="Kuo R.C."/>
            <person name="Labutti K."/>
            <person name="Haridas S."/>
            <person name="Kuo A."/>
            <person name="Salamov A."/>
            <person name="Ahrendt S.R."/>
            <person name="Lipzen A."/>
            <person name="Sullivan W."/>
            <person name="Andreopoulos W.B."/>
            <person name="Clum A."/>
            <person name="Lindquist E."/>
            <person name="Daum C."/>
            <person name="Ramamoorthy G.K."/>
            <person name="Gryganskyi A."/>
            <person name="Culley D."/>
            <person name="Magnuson J.K."/>
            <person name="James T.Y."/>
            <person name="O'Malley M.A."/>
            <person name="Stajich J.E."/>
            <person name="Spatafora J.W."/>
            <person name="Visel A."/>
            <person name="Grigoriev I.V."/>
        </authorList>
    </citation>
    <scope>NUCLEOTIDE SEQUENCE [LARGE SCALE GENOMIC DNA]</scope>
    <source>
        <strain evidence="1 2">S4</strain>
    </source>
</reference>
<reference evidence="1 2" key="1">
    <citation type="submission" date="2016-08" db="EMBL/GenBank/DDBJ databases">
        <title>A Parts List for Fungal Cellulosomes Revealed by Comparative Genomics.</title>
        <authorList>
            <consortium name="DOE Joint Genome Institute"/>
            <person name="Haitjema C.H."/>
            <person name="Gilmore S.P."/>
            <person name="Henske J.K."/>
            <person name="Solomon K.V."/>
            <person name="De Groot R."/>
            <person name="Kuo A."/>
            <person name="Mondo S.J."/>
            <person name="Salamov A.A."/>
            <person name="Labutti K."/>
            <person name="Zhao Z."/>
            <person name="Chiniquy J."/>
            <person name="Barry K."/>
            <person name="Brewer H.M."/>
            <person name="Purvine S.O."/>
            <person name="Wright A.T."/>
            <person name="Boxma B."/>
            <person name="Van Alen T."/>
            <person name="Hackstein J.H."/>
            <person name="Baker S.E."/>
            <person name="Grigoriev I.V."/>
            <person name="O'Malley M.A."/>
        </authorList>
    </citation>
    <scope>NUCLEOTIDE SEQUENCE [LARGE SCALE GENOMIC DNA]</scope>
    <source>
        <strain evidence="1 2">S4</strain>
    </source>
</reference>
<dbReference type="STRING" id="1754192.A0A1Y1XDT7"/>
<comment type="caution">
    <text evidence="1">The sequence shown here is derived from an EMBL/GenBank/DDBJ whole genome shotgun (WGS) entry which is preliminary data.</text>
</comment>
<dbReference type="Proteomes" id="UP000193944">
    <property type="component" value="Unassembled WGS sequence"/>
</dbReference>